<dbReference type="RefSeq" id="XP_003142065.1">
    <property type="nucleotide sequence ID" value="XM_003142017.1"/>
</dbReference>
<dbReference type="EMBL" id="JH712120">
    <property type="protein sequence ID" value="EFO22010.1"/>
    <property type="molecule type" value="Genomic_DNA"/>
</dbReference>
<proteinExistence type="predicted"/>
<name>A0A1S0TXS4_LOALO</name>
<protein>
    <submittedName>
        <fullName evidence="2">Uncharacterized protein</fullName>
    </submittedName>
</protein>
<keyword evidence="1" id="KW-0472">Membrane</keyword>
<evidence type="ECO:0000313" key="2">
    <source>
        <dbReference type="EMBL" id="EFO22010.1"/>
    </source>
</evidence>
<accession>A0A1S0TXS4</accession>
<dbReference type="CTD" id="9943893"/>
<dbReference type="AlphaFoldDB" id="A0A1S0TXS4"/>
<dbReference type="InParanoid" id="A0A1S0TXS4"/>
<keyword evidence="1" id="KW-1133">Transmembrane helix</keyword>
<reference evidence="2" key="1">
    <citation type="submission" date="2012-04" db="EMBL/GenBank/DDBJ databases">
        <title>The Genome Sequence of Loa loa.</title>
        <authorList>
            <consortium name="The Broad Institute Genome Sequencing Platform"/>
            <consortium name="Broad Institute Genome Sequencing Center for Infectious Disease"/>
            <person name="Nutman T.B."/>
            <person name="Fink D.L."/>
            <person name="Russ C."/>
            <person name="Young S."/>
            <person name="Zeng Q."/>
            <person name="Gargeya S."/>
            <person name="Alvarado L."/>
            <person name="Berlin A."/>
            <person name="Chapman S.B."/>
            <person name="Chen Z."/>
            <person name="Freedman E."/>
            <person name="Gellesch M."/>
            <person name="Goldberg J."/>
            <person name="Griggs A."/>
            <person name="Gujja S."/>
            <person name="Heilman E.R."/>
            <person name="Heiman D."/>
            <person name="Howarth C."/>
            <person name="Mehta T."/>
            <person name="Neiman D."/>
            <person name="Pearson M."/>
            <person name="Roberts A."/>
            <person name="Saif S."/>
            <person name="Shea T."/>
            <person name="Shenoy N."/>
            <person name="Sisk P."/>
            <person name="Stolte C."/>
            <person name="Sykes S."/>
            <person name="White J."/>
            <person name="Yandava C."/>
            <person name="Haas B."/>
            <person name="Henn M.R."/>
            <person name="Nusbaum C."/>
            <person name="Birren B."/>
        </authorList>
    </citation>
    <scope>NUCLEOTIDE SEQUENCE [LARGE SCALE GENOMIC DNA]</scope>
</reference>
<dbReference type="KEGG" id="loa:LOAG_06481"/>
<evidence type="ECO:0000256" key="1">
    <source>
        <dbReference type="SAM" id="Phobius"/>
    </source>
</evidence>
<keyword evidence="1" id="KW-0812">Transmembrane</keyword>
<sequence>MSGDKRWQQQSVFEIPLNGTNSSSQHFANVKYCISEEIRLYSLTSSQTRRISFLAKDIFDDLKTKIRTDIYEFFGYLFVLIGLRWSIVIIRNSIFAIMAKNAEEAALEYRQALDDLKDNNKMQINFKSGN</sequence>
<dbReference type="GeneID" id="9943893"/>
<gene>
    <name evidence="2" type="ORF">LOAG_06481</name>
</gene>
<organism evidence="2">
    <name type="scientific">Loa loa</name>
    <name type="common">Eye worm</name>
    <name type="synonym">Filaria loa</name>
    <dbReference type="NCBI Taxonomy" id="7209"/>
    <lineage>
        <taxon>Eukaryota</taxon>
        <taxon>Metazoa</taxon>
        <taxon>Ecdysozoa</taxon>
        <taxon>Nematoda</taxon>
        <taxon>Chromadorea</taxon>
        <taxon>Rhabditida</taxon>
        <taxon>Spirurina</taxon>
        <taxon>Spiruromorpha</taxon>
        <taxon>Filarioidea</taxon>
        <taxon>Onchocercidae</taxon>
        <taxon>Loa</taxon>
    </lineage>
</organism>
<feature type="transmembrane region" description="Helical" evidence="1">
    <location>
        <begin position="73"/>
        <end position="90"/>
    </location>
</feature>